<evidence type="ECO:0000259" key="2">
    <source>
        <dbReference type="SMART" id="SM00738"/>
    </source>
</evidence>
<gene>
    <name evidence="3" type="ORF">OCK74_00150</name>
</gene>
<dbReference type="Pfam" id="PF02357">
    <property type="entry name" value="NusG"/>
    <property type="match status" value="1"/>
</dbReference>
<name>A0A9X2XMP0_9BACT</name>
<reference evidence="3" key="1">
    <citation type="submission" date="2022-09" db="EMBL/GenBank/DDBJ databases">
        <authorList>
            <person name="Yuan C."/>
            <person name="Ke Z."/>
        </authorList>
    </citation>
    <scope>NUCLEOTIDE SEQUENCE</scope>
    <source>
        <strain evidence="3">LB-8</strain>
    </source>
</reference>
<protein>
    <submittedName>
        <fullName evidence="3">UpxY family transcription antiterminator</fullName>
    </submittedName>
</protein>
<dbReference type="InterPro" id="IPR036735">
    <property type="entry name" value="NGN_dom_sf"/>
</dbReference>
<dbReference type="InterPro" id="IPR006645">
    <property type="entry name" value="NGN-like_dom"/>
</dbReference>
<dbReference type="EMBL" id="JAOTIF010000001">
    <property type="protein sequence ID" value="MCU7547498.1"/>
    <property type="molecule type" value="Genomic_DNA"/>
</dbReference>
<dbReference type="Proteomes" id="UP001155483">
    <property type="component" value="Unassembled WGS sequence"/>
</dbReference>
<keyword evidence="4" id="KW-1185">Reference proteome</keyword>
<organism evidence="3 4">
    <name type="scientific">Paraflavisolibacter caeni</name>
    <dbReference type="NCBI Taxonomy" id="2982496"/>
    <lineage>
        <taxon>Bacteria</taxon>
        <taxon>Pseudomonadati</taxon>
        <taxon>Bacteroidota</taxon>
        <taxon>Chitinophagia</taxon>
        <taxon>Chitinophagales</taxon>
        <taxon>Chitinophagaceae</taxon>
        <taxon>Paraflavisolibacter</taxon>
    </lineage>
</organism>
<reference evidence="3" key="2">
    <citation type="submission" date="2023-04" db="EMBL/GenBank/DDBJ databases">
        <title>Paracnuella aquatica gen. nov., sp. nov., a member of the family Chitinophagaceae isolated from a hot spring.</title>
        <authorList>
            <person name="Wang C."/>
        </authorList>
    </citation>
    <scope>NUCLEOTIDE SEQUENCE</scope>
    <source>
        <strain evidence="3">LB-8</strain>
    </source>
</reference>
<dbReference type="Gene3D" id="3.30.70.940">
    <property type="entry name" value="NusG, N-terminal domain"/>
    <property type="match status" value="1"/>
</dbReference>
<feature type="domain" description="NusG-like N-terminal" evidence="2">
    <location>
        <begin position="4"/>
        <end position="101"/>
    </location>
</feature>
<dbReference type="NCBIfam" id="NF033644">
    <property type="entry name" value="antiterm_UpxY"/>
    <property type="match status" value="1"/>
</dbReference>
<dbReference type="SMART" id="SM00738">
    <property type="entry name" value="NGN"/>
    <property type="match status" value="1"/>
</dbReference>
<proteinExistence type="predicted"/>
<comment type="caution">
    <text evidence="3">The sequence shown here is derived from an EMBL/GenBank/DDBJ whole genome shotgun (WGS) entry which is preliminary data.</text>
</comment>
<dbReference type="RefSeq" id="WP_279294946.1">
    <property type="nucleotide sequence ID" value="NZ_JAOTIF010000001.1"/>
</dbReference>
<dbReference type="CDD" id="cd09895">
    <property type="entry name" value="NGN_SP_UpxY"/>
    <property type="match status" value="1"/>
</dbReference>
<accession>A0A9X2XMP0</accession>
<dbReference type="AlphaFoldDB" id="A0A9X2XMP0"/>
<evidence type="ECO:0000313" key="4">
    <source>
        <dbReference type="Proteomes" id="UP001155483"/>
    </source>
</evidence>
<evidence type="ECO:0000313" key="3">
    <source>
        <dbReference type="EMBL" id="MCU7547498.1"/>
    </source>
</evidence>
<keyword evidence="1" id="KW-0804">Transcription</keyword>
<dbReference type="SUPFAM" id="SSF82679">
    <property type="entry name" value="N-utilization substance G protein NusG, N-terminal domain"/>
    <property type="match status" value="1"/>
</dbReference>
<sequence>MNKEPLWYVLYTKPRWQEKVAGQLARKGVEHYCPMNRLVRPWRERKELIHEPLFKSYVFVRIKEEELFIIKKTQGVLNFVYWLGKPAIISNEEIEVITKFLGEHNNVQLEKTGVSVQDKITEMNGQFMYQDGQDIQLTDKLVKVQLPSLGYALVAQVSKEIAKVVQMKPVMPKQTQLIAK</sequence>
<evidence type="ECO:0000256" key="1">
    <source>
        <dbReference type="ARBA" id="ARBA00023163"/>
    </source>
</evidence>
<dbReference type="GO" id="GO:0006354">
    <property type="term" value="P:DNA-templated transcription elongation"/>
    <property type="evidence" value="ECO:0007669"/>
    <property type="project" value="InterPro"/>
</dbReference>